<dbReference type="AlphaFoldDB" id="A0A8S2EHV1"/>
<evidence type="ECO:0000313" key="3">
    <source>
        <dbReference type="Proteomes" id="UP000677228"/>
    </source>
</evidence>
<dbReference type="EMBL" id="CAJOBA010037201">
    <property type="protein sequence ID" value="CAF4037687.1"/>
    <property type="molecule type" value="Genomic_DNA"/>
</dbReference>
<evidence type="ECO:0000313" key="2">
    <source>
        <dbReference type="EMBL" id="CAF4037687.1"/>
    </source>
</evidence>
<accession>A0A8S2EHV1</accession>
<sequence length="18" mass="1965">MSCSWQPMGSPIEIVGSR</sequence>
<name>A0A8S2EHV1_9BILA</name>
<proteinExistence type="predicted"/>
<comment type="caution">
    <text evidence="1">The sequence shown here is derived from an EMBL/GenBank/DDBJ whole genome shotgun (WGS) entry which is preliminary data.</text>
</comment>
<reference evidence="1" key="1">
    <citation type="submission" date="2021-02" db="EMBL/GenBank/DDBJ databases">
        <authorList>
            <person name="Nowell W R."/>
        </authorList>
    </citation>
    <scope>NUCLEOTIDE SEQUENCE</scope>
</reference>
<evidence type="ECO:0000313" key="1">
    <source>
        <dbReference type="EMBL" id="CAF1229701.1"/>
    </source>
</evidence>
<dbReference type="Proteomes" id="UP000677228">
    <property type="component" value="Unassembled WGS sequence"/>
</dbReference>
<gene>
    <name evidence="1" type="ORF">OVA965_LOCUS25315</name>
    <name evidence="2" type="ORF">TMI583_LOCUS26043</name>
</gene>
<protein>
    <submittedName>
        <fullName evidence="1">Uncharacterized protein</fullName>
    </submittedName>
</protein>
<dbReference type="EMBL" id="CAJNOK010015656">
    <property type="protein sequence ID" value="CAF1229701.1"/>
    <property type="molecule type" value="Genomic_DNA"/>
</dbReference>
<feature type="non-terminal residue" evidence="1">
    <location>
        <position position="18"/>
    </location>
</feature>
<dbReference type="Proteomes" id="UP000682733">
    <property type="component" value="Unassembled WGS sequence"/>
</dbReference>
<organism evidence="1 3">
    <name type="scientific">Didymodactylos carnosus</name>
    <dbReference type="NCBI Taxonomy" id="1234261"/>
    <lineage>
        <taxon>Eukaryota</taxon>
        <taxon>Metazoa</taxon>
        <taxon>Spiralia</taxon>
        <taxon>Gnathifera</taxon>
        <taxon>Rotifera</taxon>
        <taxon>Eurotatoria</taxon>
        <taxon>Bdelloidea</taxon>
        <taxon>Philodinida</taxon>
        <taxon>Philodinidae</taxon>
        <taxon>Didymodactylos</taxon>
    </lineage>
</organism>